<evidence type="ECO:0000256" key="1">
    <source>
        <dbReference type="SAM" id="MobiDB-lite"/>
    </source>
</evidence>
<name>A0A239F1K1_9ACTN</name>
<accession>A0A239F1K1</accession>
<gene>
    <name evidence="2" type="ORF">SAMN05216252_106263</name>
</gene>
<dbReference type="Proteomes" id="UP000198280">
    <property type="component" value="Unassembled WGS sequence"/>
</dbReference>
<proteinExistence type="predicted"/>
<feature type="compositionally biased region" description="Polar residues" evidence="1">
    <location>
        <begin position="110"/>
        <end position="122"/>
    </location>
</feature>
<reference evidence="2 3" key="1">
    <citation type="submission" date="2017-06" db="EMBL/GenBank/DDBJ databases">
        <authorList>
            <person name="Kim H.J."/>
            <person name="Triplett B.A."/>
        </authorList>
    </citation>
    <scope>NUCLEOTIDE SEQUENCE [LARGE SCALE GENOMIC DNA]</scope>
    <source>
        <strain evidence="2 3">CGMCC 4.1858</strain>
    </source>
</reference>
<sequence length="319" mass="34424">MQIHRIPKHERDFVIIANRAIQDPRMSHTARGILALVLSLPNGVKENVRTLSDNYPQGRGAVAKAVKELRDLGYWVTKTGRDGETNQIVSTVDVYEAPHLASSPVPTRPVTATSATRNTGTSPYGEKDLSKDGDKNPPFPPAEPVQDEAAPFGAEEGEGSSDKQDDKQAAEAARILRRLAAFDARLKLSDRHVSRLVPAVVDWLDRGATITEITDAVTAGLPSKVYSAAKLIADRLDRKRPERKRAWKSYAECADRCGNLLPAGQDTGICAECALGTGSIAFEIDCTTGEITDHAPAPVAPAMPDVTSRAAEIRALMRA</sequence>
<feature type="region of interest" description="Disordered" evidence="1">
    <location>
        <begin position="100"/>
        <end position="169"/>
    </location>
</feature>
<evidence type="ECO:0008006" key="4">
    <source>
        <dbReference type="Google" id="ProtNLM"/>
    </source>
</evidence>
<dbReference type="OrthoDB" id="9178552at2"/>
<organism evidence="2 3">
    <name type="scientific">Actinacidiphila glaucinigra</name>
    <dbReference type="NCBI Taxonomy" id="235986"/>
    <lineage>
        <taxon>Bacteria</taxon>
        <taxon>Bacillati</taxon>
        <taxon>Actinomycetota</taxon>
        <taxon>Actinomycetes</taxon>
        <taxon>Kitasatosporales</taxon>
        <taxon>Streptomycetaceae</taxon>
        <taxon>Actinacidiphila</taxon>
    </lineage>
</organism>
<evidence type="ECO:0000313" key="3">
    <source>
        <dbReference type="Proteomes" id="UP000198280"/>
    </source>
</evidence>
<dbReference type="RefSeq" id="WP_089224236.1">
    <property type="nucleotide sequence ID" value="NZ_FZOF01000006.1"/>
</dbReference>
<feature type="compositionally biased region" description="Basic and acidic residues" evidence="1">
    <location>
        <begin position="160"/>
        <end position="169"/>
    </location>
</feature>
<keyword evidence="3" id="KW-1185">Reference proteome</keyword>
<protein>
    <recommendedName>
        <fullName evidence="4">Helix-turn-helix domain-containing protein</fullName>
    </recommendedName>
</protein>
<dbReference type="AlphaFoldDB" id="A0A239F1K1"/>
<dbReference type="EMBL" id="FZOF01000006">
    <property type="protein sequence ID" value="SNS50715.1"/>
    <property type="molecule type" value="Genomic_DNA"/>
</dbReference>
<evidence type="ECO:0000313" key="2">
    <source>
        <dbReference type="EMBL" id="SNS50715.1"/>
    </source>
</evidence>
<feature type="compositionally biased region" description="Basic and acidic residues" evidence="1">
    <location>
        <begin position="125"/>
        <end position="135"/>
    </location>
</feature>